<feature type="non-terminal residue" evidence="3">
    <location>
        <position position="1"/>
    </location>
</feature>
<dbReference type="PANTHER" id="PTHR24413">
    <property type="entry name" value="SPECKLE-TYPE POZ PROTEIN"/>
    <property type="match status" value="1"/>
</dbReference>
<organism evidence="3 4">
    <name type="scientific">Dreissena polymorpha</name>
    <name type="common">Zebra mussel</name>
    <name type="synonym">Mytilus polymorpha</name>
    <dbReference type="NCBI Taxonomy" id="45954"/>
    <lineage>
        <taxon>Eukaryota</taxon>
        <taxon>Metazoa</taxon>
        <taxon>Spiralia</taxon>
        <taxon>Lophotrochozoa</taxon>
        <taxon>Mollusca</taxon>
        <taxon>Bivalvia</taxon>
        <taxon>Autobranchia</taxon>
        <taxon>Heteroconchia</taxon>
        <taxon>Euheterodonta</taxon>
        <taxon>Imparidentia</taxon>
        <taxon>Neoheterodontei</taxon>
        <taxon>Myida</taxon>
        <taxon>Dreissenoidea</taxon>
        <taxon>Dreissenidae</taxon>
        <taxon>Dreissena</taxon>
    </lineage>
</organism>
<dbReference type="InterPro" id="IPR000210">
    <property type="entry name" value="BTB/POZ_dom"/>
</dbReference>
<accession>A0A9D4LUB6</accession>
<protein>
    <recommendedName>
        <fullName evidence="2">BTB domain-containing protein</fullName>
    </recommendedName>
</protein>
<comment type="caution">
    <text evidence="3">The sequence shown here is derived from an EMBL/GenBank/DDBJ whole genome shotgun (WGS) entry which is preliminary data.</text>
</comment>
<keyword evidence="4" id="KW-1185">Reference proteome</keyword>
<dbReference type="PROSITE" id="PS50097">
    <property type="entry name" value="BTB"/>
    <property type="match status" value="1"/>
</dbReference>
<dbReference type="Pfam" id="PF00651">
    <property type="entry name" value="BTB"/>
    <property type="match status" value="1"/>
</dbReference>
<sequence>MAAEEEYIGTWKIVECVSLAGTVETTGIEGTEFILDESGDVCWKVSDDVEPLPFFNCETYEIVPEKVYSYKAMKFIGTYAGLEVNFKVEISDDLMLLTYEKCCILQCQKISAPDPKDDVPYSFLGALEEGYFSDVIITGDTSKQFHVHSTILNLTAPGIDWTQSTTPLTGLPDDVLAATLHYMYAECLPRGISEDTVKKCVKLVSKLPDLSEFVKLCNIFLQNTALKQQITSLITDLHNRADKIIQLFRGMKLDDSGETESERSANPAKLCYITKQCLREAAIACANLLVVCDLFSRRKAELSREERHDIIKYARARIPVFLKQFHDLLKELGGQLCALNAHQRADFATYLVPEIETALEIFTKYVSNSKSALEQIINVSETERGEKNEKSRKSTVGDVLGKTLKHALHVRELKKLKKLHEKSTTTFFHFMQKKEAFCSMSQSAKIRDITKLFESVGDLVHISQNKVTEFIDCLETKLSMRDWKYLFKLGTSKISWAICKILHNQSMAQPLVKQACDLVHREEFTSAMTSLGLLATEVNPSDQPSTSKGASGAKHTSSVAQKTEYVQLGSVESLCVPPHGRDSRTATQAFKLLQSQHRTDLTFEIIQTHETGDTVVDHTAGGNVEHMGSEVKVDVCSIPAHRVVIATRCHWFKRALLSGMRESIDRKITVHDTSPTLFRMFLEYLYSGSLEMNEMSTEQIADMMTLADRYDTVCLRSKCEYALRHHLDENTVFYLLSLADQLNARTLKENCMLYLSENPLLSTSEVFPDLPEHLQTEVEAVTLSKSHCPINCPDHTVQEVKEGHTVQEGRQTVQVTL</sequence>
<dbReference type="SUPFAM" id="SSF54695">
    <property type="entry name" value="POZ domain"/>
    <property type="match status" value="1"/>
</dbReference>
<feature type="domain" description="BTB" evidence="2">
    <location>
        <begin position="627"/>
        <end position="694"/>
    </location>
</feature>
<evidence type="ECO:0000259" key="2">
    <source>
        <dbReference type="PROSITE" id="PS50097"/>
    </source>
</evidence>
<evidence type="ECO:0000313" key="3">
    <source>
        <dbReference type="EMBL" id="KAH3863934.1"/>
    </source>
</evidence>
<gene>
    <name evidence="3" type="ORF">DPMN_026942</name>
</gene>
<dbReference type="SMART" id="SM00225">
    <property type="entry name" value="BTB"/>
    <property type="match status" value="1"/>
</dbReference>
<feature type="region of interest" description="Disordered" evidence="1">
    <location>
        <begin position="537"/>
        <end position="558"/>
    </location>
</feature>
<reference evidence="3" key="1">
    <citation type="journal article" date="2019" name="bioRxiv">
        <title>The Genome of the Zebra Mussel, Dreissena polymorpha: A Resource for Invasive Species Research.</title>
        <authorList>
            <person name="McCartney M.A."/>
            <person name="Auch B."/>
            <person name="Kono T."/>
            <person name="Mallez S."/>
            <person name="Zhang Y."/>
            <person name="Obille A."/>
            <person name="Becker A."/>
            <person name="Abrahante J.E."/>
            <person name="Garbe J."/>
            <person name="Badalamenti J.P."/>
            <person name="Herman A."/>
            <person name="Mangelson H."/>
            <person name="Liachko I."/>
            <person name="Sullivan S."/>
            <person name="Sone E.D."/>
            <person name="Koren S."/>
            <person name="Silverstein K.A.T."/>
            <person name="Beckman K.B."/>
            <person name="Gohl D.M."/>
        </authorList>
    </citation>
    <scope>NUCLEOTIDE SEQUENCE</scope>
    <source>
        <strain evidence="3">Duluth1</strain>
        <tissue evidence="3">Whole animal</tissue>
    </source>
</reference>
<dbReference type="Gene3D" id="3.30.710.10">
    <property type="entry name" value="Potassium Channel Kv1.1, Chain A"/>
    <property type="match status" value="2"/>
</dbReference>
<name>A0A9D4LUB6_DREPO</name>
<dbReference type="Proteomes" id="UP000828390">
    <property type="component" value="Unassembled WGS sequence"/>
</dbReference>
<dbReference type="CDD" id="cd14733">
    <property type="entry name" value="BACK"/>
    <property type="match status" value="1"/>
</dbReference>
<dbReference type="InterPro" id="IPR011333">
    <property type="entry name" value="SKP1/BTB/POZ_sf"/>
</dbReference>
<dbReference type="EMBL" id="JAIWYP010000002">
    <property type="protein sequence ID" value="KAH3863934.1"/>
    <property type="molecule type" value="Genomic_DNA"/>
</dbReference>
<evidence type="ECO:0000256" key="1">
    <source>
        <dbReference type="SAM" id="MobiDB-lite"/>
    </source>
</evidence>
<evidence type="ECO:0000313" key="4">
    <source>
        <dbReference type="Proteomes" id="UP000828390"/>
    </source>
</evidence>
<proteinExistence type="predicted"/>
<reference evidence="3" key="2">
    <citation type="submission" date="2020-11" db="EMBL/GenBank/DDBJ databases">
        <authorList>
            <person name="McCartney M.A."/>
            <person name="Auch B."/>
            <person name="Kono T."/>
            <person name="Mallez S."/>
            <person name="Becker A."/>
            <person name="Gohl D.M."/>
            <person name="Silverstein K.A.T."/>
            <person name="Koren S."/>
            <person name="Bechman K.B."/>
            <person name="Herman A."/>
            <person name="Abrahante J.E."/>
            <person name="Garbe J."/>
        </authorList>
    </citation>
    <scope>NUCLEOTIDE SEQUENCE</scope>
    <source>
        <strain evidence="3">Duluth1</strain>
        <tissue evidence="3">Whole animal</tissue>
    </source>
</reference>
<dbReference type="AlphaFoldDB" id="A0A9D4LUB6"/>
<feature type="compositionally biased region" description="Polar residues" evidence="1">
    <location>
        <begin position="538"/>
        <end position="558"/>
    </location>
</feature>
<dbReference type="CDD" id="cd18186">
    <property type="entry name" value="BTB_POZ_ZBTB_KLHL-like"/>
    <property type="match status" value="1"/>
</dbReference>